<protein>
    <submittedName>
        <fullName evidence="2">Uncharacterized protein</fullName>
    </submittedName>
</protein>
<accession>A0A6G0IXI3</accession>
<organism evidence="2 3">
    <name type="scientific">Larimichthys crocea</name>
    <name type="common">Large yellow croaker</name>
    <name type="synonym">Pseudosciaena crocea</name>
    <dbReference type="NCBI Taxonomy" id="215358"/>
    <lineage>
        <taxon>Eukaryota</taxon>
        <taxon>Metazoa</taxon>
        <taxon>Chordata</taxon>
        <taxon>Craniata</taxon>
        <taxon>Vertebrata</taxon>
        <taxon>Euteleostomi</taxon>
        <taxon>Actinopterygii</taxon>
        <taxon>Neopterygii</taxon>
        <taxon>Teleostei</taxon>
        <taxon>Neoteleostei</taxon>
        <taxon>Acanthomorphata</taxon>
        <taxon>Eupercaria</taxon>
        <taxon>Sciaenidae</taxon>
        <taxon>Larimichthys</taxon>
    </lineage>
</organism>
<reference evidence="2 3" key="1">
    <citation type="submission" date="2019-07" db="EMBL/GenBank/DDBJ databases">
        <title>Chromosome genome assembly for large yellow croaker.</title>
        <authorList>
            <person name="Xiao S."/>
        </authorList>
    </citation>
    <scope>NUCLEOTIDE SEQUENCE [LARGE SCALE GENOMIC DNA]</scope>
    <source>
        <strain evidence="2">JMULYC20181020</strain>
        <tissue evidence="2">Muscle</tissue>
    </source>
</reference>
<dbReference type="Proteomes" id="UP000424527">
    <property type="component" value="Unassembled WGS sequence"/>
</dbReference>
<gene>
    <name evidence="2" type="ORF">D5F01_LYC04784</name>
</gene>
<evidence type="ECO:0000256" key="1">
    <source>
        <dbReference type="SAM" id="MobiDB-lite"/>
    </source>
</evidence>
<feature type="region of interest" description="Disordered" evidence="1">
    <location>
        <begin position="74"/>
        <end position="102"/>
    </location>
</feature>
<feature type="region of interest" description="Disordered" evidence="1">
    <location>
        <begin position="247"/>
        <end position="288"/>
    </location>
</feature>
<dbReference type="Pfam" id="PF07117">
    <property type="entry name" value="DUF1373"/>
    <property type="match status" value="2"/>
</dbReference>
<dbReference type="EMBL" id="REGW02000005">
    <property type="protein sequence ID" value="KAE8296034.1"/>
    <property type="molecule type" value="Genomic_DNA"/>
</dbReference>
<evidence type="ECO:0000313" key="2">
    <source>
        <dbReference type="EMBL" id="KAE8296034.1"/>
    </source>
</evidence>
<dbReference type="AlphaFoldDB" id="A0A6G0IXI3"/>
<feature type="compositionally biased region" description="Low complexity" evidence="1">
    <location>
        <begin position="278"/>
        <end position="288"/>
    </location>
</feature>
<sequence>MKILQRNSSLLWKSHIVPVAATCAELVQLSTKMMMLWLSCLLIGSITCRTLEKEGPAAAPGFFWNLGRVGSSSPGSSSSLPKPSSGKPLQPSAHVPSSASPGNPAFSGYGAPNAASHSSGYGDSASVGSYGGGHGSSASGYGVSAVGGSYGGGYGYNAPGGSYGGGYGSSDSGYGDSAVGGSYGGGYSGYGGDSYGYVAPHDESSNFGPAIGDGAGYENPEPVFSDVSDLEPVYSYSSRSSYQRGQATFAQSRYTPGEPVLPFPVSRRSSKATFQPNAPAKAPAKGGF</sequence>
<proteinExistence type="predicted"/>
<feature type="compositionally biased region" description="Low complexity" evidence="1">
    <location>
        <begin position="74"/>
        <end position="92"/>
    </location>
</feature>
<comment type="caution">
    <text evidence="2">The sequence shown here is derived from an EMBL/GenBank/DDBJ whole genome shotgun (WGS) entry which is preliminary data.</text>
</comment>
<dbReference type="InterPro" id="IPR009803">
    <property type="entry name" value="DUF1373"/>
</dbReference>
<keyword evidence="3" id="KW-1185">Reference proteome</keyword>
<evidence type="ECO:0000313" key="3">
    <source>
        <dbReference type="Proteomes" id="UP000424527"/>
    </source>
</evidence>
<name>A0A6G0IXI3_LARCR</name>